<proteinExistence type="predicted"/>
<reference evidence="2 3" key="1">
    <citation type="journal article" date="2020" name="bioRxiv">
        <title>Whole genome comparisons of ergot fungi reveals the divergence and evolution of species within the genus Claviceps are the result of varying mechanisms driving genome evolution and host range expansion.</title>
        <authorList>
            <person name="Wyka S.A."/>
            <person name="Mondo S.J."/>
            <person name="Liu M."/>
            <person name="Dettman J."/>
            <person name="Nalam V."/>
            <person name="Broders K.D."/>
        </authorList>
    </citation>
    <scope>NUCLEOTIDE SEQUENCE [LARGE SCALE GENOMIC DNA]</scope>
    <source>
        <strain evidence="2 3">CCC 1485</strain>
    </source>
</reference>
<dbReference type="Proteomes" id="UP000706124">
    <property type="component" value="Unassembled WGS sequence"/>
</dbReference>
<evidence type="ECO:0000256" key="1">
    <source>
        <dbReference type="SAM" id="MobiDB-lite"/>
    </source>
</evidence>
<dbReference type="OrthoDB" id="6090458at2759"/>
<keyword evidence="3" id="KW-1185">Reference proteome</keyword>
<comment type="caution">
    <text evidence="2">The sequence shown here is derived from an EMBL/GenBank/DDBJ whole genome shotgun (WGS) entry which is preliminary data.</text>
</comment>
<name>A0A9P7SG45_9HYPO</name>
<evidence type="ECO:0000313" key="3">
    <source>
        <dbReference type="Proteomes" id="UP000706124"/>
    </source>
</evidence>
<organism evidence="2 3">
    <name type="scientific">Claviceps pazoutovae</name>
    <dbReference type="NCBI Taxonomy" id="1649127"/>
    <lineage>
        <taxon>Eukaryota</taxon>
        <taxon>Fungi</taxon>
        <taxon>Dikarya</taxon>
        <taxon>Ascomycota</taxon>
        <taxon>Pezizomycotina</taxon>
        <taxon>Sordariomycetes</taxon>
        <taxon>Hypocreomycetidae</taxon>
        <taxon>Hypocreales</taxon>
        <taxon>Clavicipitaceae</taxon>
        <taxon>Claviceps</taxon>
    </lineage>
</organism>
<accession>A0A9P7SG45</accession>
<feature type="non-terminal residue" evidence="2">
    <location>
        <position position="411"/>
    </location>
</feature>
<dbReference type="EMBL" id="SRPO01000328">
    <property type="protein sequence ID" value="KAG5934119.1"/>
    <property type="molecule type" value="Genomic_DNA"/>
</dbReference>
<feature type="region of interest" description="Disordered" evidence="1">
    <location>
        <begin position="65"/>
        <end position="88"/>
    </location>
</feature>
<dbReference type="AlphaFoldDB" id="A0A9P7SG45"/>
<protein>
    <submittedName>
        <fullName evidence="2">Uncharacterized protein</fullName>
    </submittedName>
</protein>
<sequence>MPLGLVADERPGSRSPPELDLDQILAKHNLALVPRSDLSEALTELNGLLKTNQALQALQARALNTRATNQTTSSGSTSGSSSSASRPQQASLLSDLTGGLSGGTSGLSDLLSVGKDVASLLKTLDTILTPEFLSALHDVVINLDATLKIPVPSQIRKLLNNALPLVELLGKLNLDKVVQQIGDIDLGGLIKPLMSLLTQKNIENISTLLSNGAGLLTSGFVNETQSLFKEVSPLIDLLKGLNLNSQAKSLDPLFQNLPTIVNGAVTLLGNDTVSDIKTLLKGASPLIESLSKADLSKLFDQLGPILKQVGDLDLAELIKSAKPLLTNAESLLTKDFVNNTQSLVAGAGPLLSGFKDLDLKSLVDQVGPLLKELSKLDLAELIKSVQPLLTNAESLLTKDFVNNTQSLVAGA</sequence>
<gene>
    <name evidence="2" type="ORF">E4U60_004058</name>
</gene>
<evidence type="ECO:0000313" key="2">
    <source>
        <dbReference type="EMBL" id="KAG5934119.1"/>
    </source>
</evidence>